<sequence>MAILDFGFLLLPSSLQEPRPNSKADPETRSAMSPSYPSPHTPVAPIPRLDHILRPTSAQIETRVVSRLHPFKANPNSKHPTNKPKKSDFPTCISLLKPWEEDLHWLKKAALAAISYLPCIKLRPSSFPSRGEGGEDLRARRFLGVRRRPWGDTRRR</sequence>
<dbReference type="AlphaFoldDB" id="A0A835VE77"/>
<organism evidence="2 3">
    <name type="scientific">Vanilla planifolia</name>
    <name type="common">Vanilla</name>
    <dbReference type="NCBI Taxonomy" id="51239"/>
    <lineage>
        <taxon>Eukaryota</taxon>
        <taxon>Viridiplantae</taxon>
        <taxon>Streptophyta</taxon>
        <taxon>Embryophyta</taxon>
        <taxon>Tracheophyta</taxon>
        <taxon>Spermatophyta</taxon>
        <taxon>Magnoliopsida</taxon>
        <taxon>Liliopsida</taxon>
        <taxon>Asparagales</taxon>
        <taxon>Orchidaceae</taxon>
        <taxon>Vanilloideae</taxon>
        <taxon>Vanilleae</taxon>
        <taxon>Vanilla</taxon>
    </lineage>
</organism>
<protein>
    <submittedName>
        <fullName evidence="2">Uncharacterized protein</fullName>
    </submittedName>
</protein>
<evidence type="ECO:0000256" key="1">
    <source>
        <dbReference type="SAM" id="MobiDB-lite"/>
    </source>
</evidence>
<feature type="region of interest" description="Disordered" evidence="1">
    <location>
        <begin position="67"/>
        <end position="88"/>
    </location>
</feature>
<proteinExistence type="predicted"/>
<dbReference type="Proteomes" id="UP000636800">
    <property type="component" value="Chromosome 1"/>
</dbReference>
<dbReference type="OrthoDB" id="430315at2759"/>
<evidence type="ECO:0000313" key="2">
    <source>
        <dbReference type="EMBL" id="KAG0497439.1"/>
    </source>
</evidence>
<dbReference type="EMBL" id="JADCNL010000001">
    <property type="protein sequence ID" value="KAG0497439.1"/>
    <property type="molecule type" value="Genomic_DNA"/>
</dbReference>
<name>A0A835VE77_VANPL</name>
<gene>
    <name evidence="2" type="ORF">HPP92_002130</name>
</gene>
<feature type="region of interest" description="Disordered" evidence="1">
    <location>
        <begin position="15"/>
        <end position="41"/>
    </location>
</feature>
<keyword evidence="3" id="KW-1185">Reference proteome</keyword>
<reference evidence="2 3" key="1">
    <citation type="journal article" date="2020" name="Nat. Food">
        <title>A phased Vanilla planifolia genome enables genetic improvement of flavour and production.</title>
        <authorList>
            <person name="Hasing T."/>
            <person name="Tang H."/>
            <person name="Brym M."/>
            <person name="Khazi F."/>
            <person name="Huang T."/>
            <person name="Chambers A.H."/>
        </authorList>
    </citation>
    <scope>NUCLEOTIDE SEQUENCE [LARGE SCALE GENOMIC DNA]</scope>
    <source>
        <tissue evidence="2">Leaf</tissue>
    </source>
</reference>
<comment type="caution">
    <text evidence="2">The sequence shown here is derived from an EMBL/GenBank/DDBJ whole genome shotgun (WGS) entry which is preliminary data.</text>
</comment>
<accession>A0A835VE77</accession>
<evidence type="ECO:0000313" key="3">
    <source>
        <dbReference type="Proteomes" id="UP000636800"/>
    </source>
</evidence>